<evidence type="ECO:0000256" key="1">
    <source>
        <dbReference type="SAM" id="MobiDB-lite"/>
    </source>
</evidence>
<evidence type="ECO:0000313" key="2">
    <source>
        <dbReference type="EMBL" id="CAE4612186.1"/>
    </source>
</evidence>
<dbReference type="EMBL" id="HBNR01049229">
    <property type="protein sequence ID" value="CAE4612186.1"/>
    <property type="molecule type" value="Transcribed_RNA"/>
</dbReference>
<gene>
    <name evidence="2" type="ORF">AMON00008_LOCUS34388</name>
</gene>
<dbReference type="AlphaFoldDB" id="A0A7S4RGF9"/>
<name>A0A7S4RGF9_9DINO</name>
<organism evidence="2">
    <name type="scientific">Alexandrium monilatum</name>
    <dbReference type="NCBI Taxonomy" id="311494"/>
    <lineage>
        <taxon>Eukaryota</taxon>
        <taxon>Sar</taxon>
        <taxon>Alveolata</taxon>
        <taxon>Dinophyceae</taxon>
        <taxon>Gonyaulacales</taxon>
        <taxon>Pyrocystaceae</taxon>
        <taxon>Alexandrium</taxon>
    </lineage>
</organism>
<accession>A0A7S4RGF9</accession>
<sequence length="449" mass="47795">MGGARSKEDLPEDVLRSGGAGVTSGRPYFFLASCPDDSLQEAIDLADRYGGFHCVGDGDEGFAAWKGKAAGQFLTLKRLSPAGRKVVGIAIAGFGHCNDEREFLRQLGGKRGHEQFELKQCGDVKDMERWLQSEGYELAAESAAASRGQAGPPPEESGRTQAIASRSGRTGLFGSVASLFGGAAGAGAGAGAAPDAWKERWLMDVQHAVAQCESADEGSAEALRAASGQLAAALRNARGAGIPDADLAAADVRLEELEELSRAAERRLSWRACWWWCCCVESAGWRSVDQQEAHLALATGGLETGVTEPGAAKRDARELEDRRRDLNMKTVLPLPARGSPLPAGTRCRYRSPRSGWLGAIVEGFNAGDGTCDLDIKKHAKPENIYPVANATEGQAWPVGTLVEYQSSSAGNWLEATICSFNKGVGGNECSYNLDVRERAAVDRIRLRVA</sequence>
<feature type="region of interest" description="Disordered" evidence="1">
    <location>
        <begin position="141"/>
        <end position="163"/>
    </location>
</feature>
<proteinExistence type="predicted"/>
<feature type="compositionally biased region" description="Low complexity" evidence="1">
    <location>
        <begin position="141"/>
        <end position="150"/>
    </location>
</feature>
<protein>
    <submittedName>
        <fullName evidence="2">Uncharacterized protein</fullName>
    </submittedName>
</protein>
<reference evidence="2" key="1">
    <citation type="submission" date="2021-01" db="EMBL/GenBank/DDBJ databases">
        <authorList>
            <person name="Corre E."/>
            <person name="Pelletier E."/>
            <person name="Niang G."/>
            <person name="Scheremetjew M."/>
            <person name="Finn R."/>
            <person name="Kale V."/>
            <person name="Holt S."/>
            <person name="Cochrane G."/>
            <person name="Meng A."/>
            <person name="Brown T."/>
            <person name="Cohen L."/>
        </authorList>
    </citation>
    <scope>NUCLEOTIDE SEQUENCE</scope>
    <source>
        <strain evidence="2">CCMP3105</strain>
    </source>
</reference>